<evidence type="ECO:0000259" key="1">
    <source>
        <dbReference type="PROSITE" id="PS50878"/>
    </source>
</evidence>
<reference evidence="3" key="1">
    <citation type="journal article" date="2012" name="Nature">
        <title>A physical, genetic and functional sequence assembly of the barley genome.</title>
        <authorList>
            <consortium name="The International Barley Genome Sequencing Consortium"/>
            <person name="Mayer K.F."/>
            <person name="Waugh R."/>
            <person name="Brown J.W."/>
            <person name="Schulman A."/>
            <person name="Langridge P."/>
            <person name="Platzer M."/>
            <person name="Fincher G.B."/>
            <person name="Muehlbauer G.J."/>
            <person name="Sato K."/>
            <person name="Close T.J."/>
            <person name="Wise R.P."/>
            <person name="Stein N."/>
        </authorList>
    </citation>
    <scope>NUCLEOTIDE SEQUENCE [LARGE SCALE GENOMIC DNA]</scope>
    <source>
        <strain evidence="3">cv. Morex</strain>
    </source>
</reference>
<dbReference type="SUPFAM" id="SSF56672">
    <property type="entry name" value="DNA/RNA polymerases"/>
    <property type="match status" value="1"/>
</dbReference>
<name>A0A8I6YGI2_HORVV</name>
<dbReference type="InterPro" id="IPR000477">
    <property type="entry name" value="RT_dom"/>
</dbReference>
<dbReference type="Gramene" id="HORVU.MOREX.r3.7HG0735220.1">
    <property type="protein sequence ID" value="HORVU.MOREX.r3.7HG0735220.1.CDS1"/>
    <property type="gene ID" value="HORVU.MOREX.r3.7HG0735220"/>
</dbReference>
<dbReference type="EnsemblPlants" id="HORVU.MOREX.r3.7HG0735220.1">
    <property type="protein sequence ID" value="HORVU.MOREX.r3.7HG0735220.1.CDS1"/>
    <property type="gene ID" value="HORVU.MOREX.r3.7HG0735220"/>
</dbReference>
<dbReference type="PANTHER" id="PTHR33116">
    <property type="entry name" value="REVERSE TRANSCRIPTASE ZINC-BINDING DOMAIN-CONTAINING PROTEIN-RELATED-RELATED"/>
    <property type="match status" value="1"/>
</dbReference>
<sequence length="842" mass="97927">MCKSKRLRKKIKGWSINIDSAIKRKKKDLIQEFDILDVFAENDRSFAEDKTRMNEIKLELESIMRKEETALWRRSRDRRIKDGDKNNAYFHDLANHRHRKNHLTELVGDRGTVHTTGEMLDVATSFYKDLFSHEERHNIHLGPSFWKEEELISEEENENLQKNISEVEVKEAIFGSYNNGAPSPDGYSFLFYQTFWDLLKTDFMAMVKDFEEGRLDIHRLNFALIVLIPKEPGANTMKKFRPINLRNSGVNFFSKILTNRLSPISDRLISPNQTAFIKGRYILESVVLAHEVIHEIKKFEIPGLVLKLDYEKAYDRVSWDFLFEMLESRGFGAKWISWIKCLLLHSTFSVRINDTTGPYFVGGKGLKQGDPISPILFNLVADVFSKMLIKAASCGLISGLLDNIIPGGVVSLQYADDTLLFLEDSYDKARNFKWILSCFENLSGMKINFHKSDLITINVAEDRTRVFAQIFCCNLGSFPIKYLGVPLHYDKLRKEDLQPLIDRIIKGISGWLGRYLTYRGKIILLCACIVSIPAYLMAVMKFPKWAIKAINSQMSHFLWGNMGEQHKYHLAHWGLVSRKKEFGGLGIPNIKEFNMALLASWGKRFFNDVDSDWKKILRYKYNVSNPNIFWSRQQGGSPFWKSVTWDLNATRTLYRWNIGNGNHISFWHDIWAGDCSLKVRFWSLFEICNQQDCTVSQVWNGTSLRLSFRRCVANNGMNDWNKLIDFIKSFYLTDLHDKPIWELESNGIYYVRSFYKFINFGGVVSPFGDSLWKTLCPQSIHVFLWLCLYNKILTRDNVAKRKHLDDLTCLFCNEPGSIQHLFFECINVGVMWTTISEFFSLQ</sequence>
<dbReference type="Pfam" id="PF00078">
    <property type="entry name" value="RVT_1"/>
    <property type="match status" value="1"/>
</dbReference>
<feature type="domain" description="Reverse transcriptase" evidence="1">
    <location>
        <begin position="209"/>
        <end position="487"/>
    </location>
</feature>
<dbReference type="PANTHER" id="PTHR33116:SF87">
    <property type="entry name" value="OS01G0158850 PROTEIN"/>
    <property type="match status" value="1"/>
</dbReference>
<dbReference type="Proteomes" id="UP000011116">
    <property type="component" value="Chromosome 7H"/>
</dbReference>
<dbReference type="InterPro" id="IPR026960">
    <property type="entry name" value="RVT-Znf"/>
</dbReference>
<organism evidence="2 3">
    <name type="scientific">Hordeum vulgare subsp. vulgare</name>
    <name type="common">Domesticated barley</name>
    <dbReference type="NCBI Taxonomy" id="112509"/>
    <lineage>
        <taxon>Eukaryota</taxon>
        <taxon>Viridiplantae</taxon>
        <taxon>Streptophyta</taxon>
        <taxon>Embryophyta</taxon>
        <taxon>Tracheophyta</taxon>
        <taxon>Spermatophyta</taxon>
        <taxon>Magnoliopsida</taxon>
        <taxon>Liliopsida</taxon>
        <taxon>Poales</taxon>
        <taxon>Poaceae</taxon>
        <taxon>BOP clade</taxon>
        <taxon>Pooideae</taxon>
        <taxon>Triticodae</taxon>
        <taxon>Triticeae</taxon>
        <taxon>Hordeinae</taxon>
        <taxon>Hordeum</taxon>
    </lineage>
</organism>
<protein>
    <recommendedName>
        <fullName evidence="1">Reverse transcriptase domain-containing protein</fullName>
    </recommendedName>
</protein>
<evidence type="ECO:0000313" key="3">
    <source>
        <dbReference type="Proteomes" id="UP000011116"/>
    </source>
</evidence>
<dbReference type="PROSITE" id="PS50878">
    <property type="entry name" value="RT_POL"/>
    <property type="match status" value="1"/>
</dbReference>
<keyword evidence="3" id="KW-1185">Reference proteome</keyword>
<dbReference type="CDD" id="cd01650">
    <property type="entry name" value="RT_nLTR_like"/>
    <property type="match status" value="1"/>
</dbReference>
<reference evidence="2" key="3">
    <citation type="submission" date="2022-01" db="UniProtKB">
        <authorList>
            <consortium name="EnsemblPlants"/>
        </authorList>
    </citation>
    <scope>IDENTIFICATION</scope>
    <source>
        <strain evidence="2">subsp. vulgare</strain>
    </source>
</reference>
<evidence type="ECO:0000313" key="2">
    <source>
        <dbReference type="EnsemblPlants" id="HORVU.MOREX.r3.7HG0735220.1.CDS1"/>
    </source>
</evidence>
<reference evidence="2" key="2">
    <citation type="submission" date="2020-10" db="EMBL/GenBank/DDBJ databases">
        <authorList>
            <person name="Scholz U."/>
            <person name="Mascher M."/>
            <person name="Fiebig A."/>
        </authorList>
    </citation>
    <scope>NUCLEOTIDE SEQUENCE [LARGE SCALE GENOMIC DNA]</scope>
    <source>
        <strain evidence="2">cv. Morex</strain>
    </source>
</reference>
<dbReference type="AlphaFoldDB" id="A0A8I6YGI2"/>
<dbReference type="Pfam" id="PF13966">
    <property type="entry name" value="zf-RVT"/>
    <property type="match status" value="1"/>
</dbReference>
<proteinExistence type="predicted"/>
<accession>A0A8I6YGI2</accession>
<dbReference type="SMR" id="A0A8I6YGI2"/>
<dbReference type="InterPro" id="IPR043502">
    <property type="entry name" value="DNA/RNA_pol_sf"/>
</dbReference>